<sequence>MKKNKIISIVTLVMVLMWTSCSEDFLEPKPLSFYEPSSTFVNEEGLDAALVACLRNARHEFYGDGNPMITENIFSDVAVEGTTDKSGPAMDLPAQILPDANLNNTNYNRIGWYWQEGYYRIKYANTVVSRIDVANWKSDADRNNILGKAYFHRARVYYRLTQQFGDVPLLLEEITAPKLDFYSCTRESILRKMKKDLEFAAMWVKPESEGVSVGDINKAACNHLLTKVNLALHEYDDAIASASAIINDGYHHLMTDRFGIDKDDPTKNITWDLHQVPNKALSENRERIYLFTSREELTEDDASERISTMRQCVPFWPKNIKTPNGNNGMSDKPLGSKVSGKEVEIDMVTTYGRGIGRCRQSPYSHTTNWDDPNDYRHAEGNWMDMEDMVYNNPDLKNKNDDYYGKNLQLYTDAGGILCTDTIRSWFGWPHYKLYVPDPTDNTPDGGNGDWYAYRLAETYLLRAEAYFWKGQTQMAADDLNAVRTRANAAPYPASEINLGTILDERARELFYEEPRKTEITRMAFMLAESGKPCYNGKTYSMSNFSEDNFWYDRVIEKNSFYRDNVVAPHYTYRAAPWIALWPIPAPAINSNTKGVINQNKGYPGEEVYREPVYWQDGEGEGTIVDPNATE</sequence>
<dbReference type="PROSITE" id="PS51257">
    <property type="entry name" value="PROKAR_LIPOPROTEIN"/>
    <property type="match status" value="1"/>
</dbReference>
<evidence type="ECO:0000313" key="10">
    <source>
        <dbReference type="Proteomes" id="UP001145087"/>
    </source>
</evidence>
<dbReference type="Pfam" id="PF07980">
    <property type="entry name" value="SusD_RagB"/>
    <property type="match status" value="1"/>
</dbReference>
<evidence type="ECO:0000256" key="1">
    <source>
        <dbReference type="ARBA" id="ARBA00004442"/>
    </source>
</evidence>
<protein>
    <submittedName>
        <fullName evidence="9">RagB/SusD family nutrient uptake outer membrane protein</fullName>
    </submittedName>
</protein>
<proteinExistence type="inferred from homology"/>
<dbReference type="InterPro" id="IPR012944">
    <property type="entry name" value="SusD_RagB_dom"/>
</dbReference>
<keyword evidence="3 6" id="KW-0732">Signal</keyword>
<comment type="similarity">
    <text evidence="2">Belongs to the SusD family.</text>
</comment>
<keyword evidence="5" id="KW-0998">Cell outer membrane</keyword>
<name>A0A9X3J7A2_9BACT</name>
<feature type="domain" description="RagB/SusD" evidence="7">
    <location>
        <begin position="331"/>
        <end position="602"/>
    </location>
</feature>
<dbReference type="Gene3D" id="1.25.40.390">
    <property type="match status" value="1"/>
</dbReference>
<evidence type="ECO:0000259" key="7">
    <source>
        <dbReference type="Pfam" id="PF07980"/>
    </source>
</evidence>
<dbReference type="RefSeq" id="WP_343333652.1">
    <property type="nucleotide sequence ID" value="NZ_JAPOHD010000027.1"/>
</dbReference>
<evidence type="ECO:0000256" key="2">
    <source>
        <dbReference type="ARBA" id="ARBA00006275"/>
    </source>
</evidence>
<evidence type="ECO:0000256" key="5">
    <source>
        <dbReference type="ARBA" id="ARBA00023237"/>
    </source>
</evidence>
<dbReference type="EMBL" id="JAPOHD010000027">
    <property type="protein sequence ID" value="MCY1721321.1"/>
    <property type="molecule type" value="Genomic_DNA"/>
</dbReference>
<feature type="chain" id="PRO_5040907015" evidence="6">
    <location>
        <begin position="23"/>
        <end position="630"/>
    </location>
</feature>
<evidence type="ECO:0000313" key="9">
    <source>
        <dbReference type="EMBL" id="MCY1721321.1"/>
    </source>
</evidence>
<evidence type="ECO:0000256" key="3">
    <source>
        <dbReference type="ARBA" id="ARBA00022729"/>
    </source>
</evidence>
<dbReference type="SUPFAM" id="SSF48452">
    <property type="entry name" value="TPR-like"/>
    <property type="match status" value="1"/>
</dbReference>
<dbReference type="InterPro" id="IPR033985">
    <property type="entry name" value="SusD-like_N"/>
</dbReference>
<accession>A0A9X3J7A2</accession>
<evidence type="ECO:0000256" key="4">
    <source>
        <dbReference type="ARBA" id="ARBA00023136"/>
    </source>
</evidence>
<comment type="caution">
    <text evidence="9">The sequence shown here is derived from an EMBL/GenBank/DDBJ whole genome shotgun (WGS) entry which is preliminary data.</text>
</comment>
<dbReference type="Pfam" id="PF14322">
    <property type="entry name" value="SusD-like_3"/>
    <property type="match status" value="1"/>
</dbReference>
<organism evidence="9 10">
    <name type="scientific">Draconibacterium aestuarii</name>
    <dbReference type="NCBI Taxonomy" id="2998507"/>
    <lineage>
        <taxon>Bacteria</taxon>
        <taxon>Pseudomonadati</taxon>
        <taxon>Bacteroidota</taxon>
        <taxon>Bacteroidia</taxon>
        <taxon>Marinilabiliales</taxon>
        <taxon>Prolixibacteraceae</taxon>
        <taxon>Draconibacterium</taxon>
    </lineage>
</organism>
<feature type="domain" description="SusD-like N-terminal" evidence="8">
    <location>
        <begin position="25"/>
        <end position="230"/>
    </location>
</feature>
<dbReference type="Proteomes" id="UP001145087">
    <property type="component" value="Unassembled WGS sequence"/>
</dbReference>
<dbReference type="InterPro" id="IPR011990">
    <property type="entry name" value="TPR-like_helical_dom_sf"/>
</dbReference>
<dbReference type="GO" id="GO:0009279">
    <property type="term" value="C:cell outer membrane"/>
    <property type="evidence" value="ECO:0007669"/>
    <property type="project" value="UniProtKB-SubCell"/>
</dbReference>
<keyword evidence="4" id="KW-0472">Membrane</keyword>
<reference evidence="9" key="1">
    <citation type="submission" date="2022-11" db="EMBL/GenBank/DDBJ databases">
        <title>Marilongibacter aestuarii gen. nov., sp. nov., isolated from tidal flat sediment.</title>
        <authorList>
            <person name="Jiayan W."/>
        </authorList>
    </citation>
    <scope>NUCLEOTIDE SEQUENCE</scope>
    <source>
        <strain evidence="9">Z1-6</strain>
    </source>
</reference>
<evidence type="ECO:0000259" key="8">
    <source>
        <dbReference type="Pfam" id="PF14322"/>
    </source>
</evidence>
<dbReference type="AlphaFoldDB" id="A0A9X3J7A2"/>
<comment type="subcellular location">
    <subcellularLocation>
        <location evidence="1">Cell outer membrane</location>
    </subcellularLocation>
</comment>
<evidence type="ECO:0000256" key="6">
    <source>
        <dbReference type="SAM" id="SignalP"/>
    </source>
</evidence>
<keyword evidence="10" id="KW-1185">Reference proteome</keyword>
<gene>
    <name evidence="9" type="ORF">OU798_13280</name>
</gene>
<feature type="signal peptide" evidence="6">
    <location>
        <begin position="1"/>
        <end position="22"/>
    </location>
</feature>